<evidence type="ECO:0000313" key="2">
    <source>
        <dbReference type="Proteomes" id="UP000313359"/>
    </source>
</evidence>
<name>A0A5C2SKA0_9APHY</name>
<dbReference type="AlphaFoldDB" id="A0A5C2SKA0"/>
<evidence type="ECO:0000313" key="1">
    <source>
        <dbReference type="EMBL" id="RPD64295.1"/>
    </source>
</evidence>
<reference evidence="1" key="1">
    <citation type="journal article" date="2018" name="Genome Biol. Evol.">
        <title>Genomics and development of Lentinus tigrinus, a white-rot wood-decaying mushroom with dimorphic fruiting bodies.</title>
        <authorList>
            <person name="Wu B."/>
            <person name="Xu Z."/>
            <person name="Knudson A."/>
            <person name="Carlson A."/>
            <person name="Chen N."/>
            <person name="Kovaka S."/>
            <person name="LaButti K."/>
            <person name="Lipzen A."/>
            <person name="Pennachio C."/>
            <person name="Riley R."/>
            <person name="Schakwitz W."/>
            <person name="Umezawa K."/>
            <person name="Ohm R.A."/>
            <person name="Grigoriev I.V."/>
            <person name="Nagy L.G."/>
            <person name="Gibbons J."/>
            <person name="Hibbett D."/>
        </authorList>
    </citation>
    <scope>NUCLEOTIDE SEQUENCE [LARGE SCALE GENOMIC DNA]</scope>
    <source>
        <strain evidence="1">ALCF2SS1-6</strain>
    </source>
</reference>
<sequence>MASSSSLCDAQTDFTDTTIQQSTWQMYDLLCTPAAPVAAQSNAIASSSSHPTSQMYFSYPAQPVRLHFVCMLTGKVSELTLLQTTTKTGKDIELFRRLPEYIPPSDDFLLHIKCQQKQGILQHQYESLVHNMLVKELSNVLIRAQEVGYPWVYAAMDNPDDTLML</sequence>
<accession>A0A5C2SKA0</accession>
<organism evidence="1 2">
    <name type="scientific">Lentinus tigrinus ALCF2SS1-6</name>
    <dbReference type="NCBI Taxonomy" id="1328759"/>
    <lineage>
        <taxon>Eukaryota</taxon>
        <taxon>Fungi</taxon>
        <taxon>Dikarya</taxon>
        <taxon>Basidiomycota</taxon>
        <taxon>Agaricomycotina</taxon>
        <taxon>Agaricomycetes</taxon>
        <taxon>Polyporales</taxon>
        <taxon>Polyporaceae</taxon>
        <taxon>Lentinus</taxon>
    </lineage>
</organism>
<dbReference type="EMBL" id="ML122254">
    <property type="protein sequence ID" value="RPD64295.1"/>
    <property type="molecule type" value="Genomic_DNA"/>
</dbReference>
<proteinExistence type="predicted"/>
<keyword evidence="2" id="KW-1185">Reference proteome</keyword>
<protein>
    <submittedName>
        <fullName evidence="1">Uncharacterized protein</fullName>
    </submittedName>
</protein>
<gene>
    <name evidence="1" type="ORF">L227DRAFT_560994</name>
</gene>
<dbReference type="Proteomes" id="UP000313359">
    <property type="component" value="Unassembled WGS sequence"/>
</dbReference>